<feature type="transmembrane region" description="Helical" evidence="1">
    <location>
        <begin position="156"/>
        <end position="174"/>
    </location>
</feature>
<keyword evidence="3" id="KW-1185">Reference proteome</keyword>
<sequence>MVVRKISDPQLENYLRELDSSLKKLSKDERDMQVSEIKDHLYVEIQNKINEGNNVNEAVRITLENFVPPKKLAEDLTSHDSKNEFSDVGNSYFTYGVMLLVGSIGGLSVPILKSEIDLGIVIPFLFAMVIGYFLLQSKKIQWNEVQLKNLKWIGKIIIGLIALPLTFFFINLNRSNNIDYFILGYLVFILCLTLIVYRIIKHLYDSNY</sequence>
<dbReference type="Proteomes" id="UP001238088">
    <property type="component" value="Unassembled WGS sequence"/>
</dbReference>
<proteinExistence type="predicted"/>
<feature type="transmembrane region" description="Helical" evidence="1">
    <location>
        <begin position="118"/>
        <end position="135"/>
    </location>
</feature>
<accession>A0ABU0ANT7</accession>
<organism evidence="2 3">
    <name type="scientific">Cytobacillus purgationiresistens</name>
    <dbReference type="NCBI Taxonomy" id="863449"/>
    <lineage>
        <taxon>Bacteria</taxon>
        <taxon>Bacillati</taxon>
        <taxon>Bacillota</taxon>
        <taxon>Bacilli</taxon>
        <taxon>Bacillales</taxon>
        <taxon>Bacillaceae</taxon>
        <taxon>Cytobacillus</taxon>
    </lineage>
</organism>
<comment type="caution">
    <text evidence="2">The sequence shown here is derived from an EMBL/GenBank/DDBJ whole genome shotgun (WGS) entry which is preliminary data.</text>
</comment>
<keyword evidence="1" id="KW-0472">Membrane</keyword>
<name>A0ABU0ANT7_9BACI</name>
<dbReference type="EMBL" id="JAUSUB010000031">
    <property type="protein sequence ID" value="MDQ0272954.1"/>
    <property type="molecule type" value="Genomic_DNA"/>
</dbReference>
<evidence type="ECO:0000313" key="3">
    <source>
        <dbReference type="Proteomes" id="UP001238088"/>
    </source>
</evidence>
<reference evidence="2 3" key="1">
    <citation type="submission" date="2023-07" db="EMBL/GenBank/DDBJ databases">
        <title>Genomic Encyclopedia of Type Strains, Phase IV (KMG-IV): sequencing the most valuable type-strain genomes for metagenomic binning, comparative biology and taxonomic classification.</title>
        <authorList>
            <person name="Goeker M."/>
        </authorList>
    </citation>
    <scope>NUCLEOTIDE SEQUENCE [LARGE SCALE GENOMIC DNA]</scope>
    <source>
        <strain evidence="2 3">DSM 23494</strain>
    </source>
</reference>
<feature type="transmembrane region" description="Helical" evidence="1">
    <location>
        <begin position="180"/>
        <end position="200"/>
    </location>
</feature>
<evidence type="ECO:0000256" key="1">
    <source>
        <dbReference type="SAM" id="Phobius"/>
    </source>
</evidence>
<keyword evidence="1" id="KW-1133">Transmembrane helix</keyword>
<gene>
    <name evidence="2" type="ORF">J2S17_004848</name>
</gene>
<keyword evidence="1" id="KW-0812">Transmembrane</keyword>
<dbReference type="RefSeq" id="WP_307478482.1">
    <property type="nucleotide sequence ID" value="NZ_JAUSUB010000031.1"/>
</dbReference>
<dbReference type="Pfam" id="PF22564">
    <property type="entry name" value="HAAS"/>
    <property type="match status" value="1"/>
</dbReference>
<protein>
    <submittedName>
        <fullName evidence="2">Membrane protein</fullName>
    </submittedName>
</protein>
<evidence type="ECO:0000313" key="2">
    <source>
        <dbReference type="EMBL" id="MDQ0272954.1"/>
    </source>
</evidence>
<feature type="transmembrane region" description="Helical" evidence="1">
    <location>
        <begin position="92"/>
        <end position="112"/>
    </location>
</feature>